<protein>
    <submittedName>
        <fullName evidence="2">DUF3667 domain-containing protein</fullName>
    </submittedName>
</protein>
<proteinExistence type="predicted"/>
<feature type="transmembrane region" description="Helical" evidence="1">
    <location>
        <begin position="194"/>
        <end position="216"/>
    </location>
</feature>
<accession>A0A937APW0</accession>
<keyword evidence="1" id="KW-1133">Transmembrane helix</keyword>
<dbReference type="Proteomes" id="UP000642920">
    <property type="component" value="Unassembled WGS sequence"/>
</dbReference>
<keyword evidence="1" id="KW-0812">Transmembrane</keyword>
<evidence type="ECO:0000313" key="2">
    <source>
        <dbReference type="EMBL" id="MBL0766632.1"/>
    </source>
</evidence>
<feature type="transmembrane region" description="Helical" evidence="1">
    <location>
        <begin position="82"/>
        <end position="101"/>
    </location>
</feature>
<comment type="caution">
    <text evidence="2">The sequence shown here is derived from an EMBL/GenBank/DDBJ whole genome shotgun (WGS) entry which is preliminary data.</text>
</comment>
<organism evidence="2 3">
    <name type="scientific">Marivirga atlantica</name>
    <dbReference type="NCBI Taxonomy" id="1548457"/>
    <lineage>
        <taxon>Bacteria</taxon>
        <taxon>Pseudomonadati</taxon>
        <taxon>Bacteroidota</taxon>
        <taxon>Cytophagia</taxon>
        <taxon>Cytophagales</taxon>
        <taxon>Marivirgaceae</taxon>
        <taxon>Marivirga</taxon>
    </lineage>
</organism>
<dbReference type="Pfam" id="PF12412">
    <property type="entry name" value="DUF3667"/>
    <property type="match status" value="1"/>
</dbReference>
<dbReference type="EMBL" id="JAERQG010000004">
    <property type="protein sequence ID" value="MBL0766632.1"/>
    <property type="molecule type" value="Genomic_DNA"/>
</dbReference>
<dbReference type="AlphaFoldDB" id="A0A937APW0"/>
<keyword evidence="3" id="KW-1185">Reference proteome</keyword>
<dbReference type="InterPro" id="IPR022134">
    <property type="entry name" value="DUF3667"/>
</dbReference>
<sequence length="263" mass="30517">MEAKTTTCPNCEKETFGNFCHHCGQKQGINRLTWGSVFGELQKRWFGFDNNFLRTVKDLTIKPHKVVEASIEGVRVRYIGPVGYYFLMLTIYVLIISFLDIDMNQFYESMNQSFNPEVSAEQQALQKDWNNFVNNNFRIVAFLMMPFFILGIWIVFKNKGYNFLETAVLNFYGQGHPMLVSIVMMVVYKFTNDGASLLTMTAITYLYLLVVITLFYKGNKLWNFIKGIFGILLGFILLMLFVFAAVYLIGWIFPELLSKYVPQ</sequence>
<feature type="transmembrane region" description="Helical" evidence="1">
    <location>
        <begin position="228"/>
        <end position="253"/>
    </location>
</feature>
<dbReference type="RefSeq" id="WP_201923386.1">
    <property type="nucleotide sequence ID" value="NZ_JAERQG010000004.1"/>
</dbReference>
<name>A0A937APW0_9BACT</name>
<evidence type="ECO:0000313" key="3">
    <source>
        <dbReference type="Proteomes" id="UP000642920"/>
    </source>
</evidence>
<reference evidence="2" key="1">
    <citation type="submission" date="2021-01" db="EMBL/GenBank/DDBJ databases">
        <title>Marivirga sp. nov., isolated from intertidal surface sediments.</title>
        <authorList>
            <person name="Zhang M."/>
        </authorList>
    </citation>
    <scope>NUCLEOTIDE SEQUENCE</scope>
    <source>
        <strain evidence="2">SM1354</strain>
    </source>
</reference>
<evidence type="ECO:0000256" key="1">
    <source>
        <dbReference type="SAM" id="Phobius"/>
    </source>
</evidence>
<feature type="transmembrane region" description="Helical" evidence="1">
    <location>
        <begin position="168"/>
        <end position="188"/>
    </location>
</feature>
<feature type="transmembrane region" description="Helical" evidence="1">
    <location>
        <begin position="137"/>
        <end position="156"/>
    </location>
</feature>
<gene>
    <name evidence="2" type="ORF">JKP34_15300</name>
</gene>
<keyword evidence="1" id="KW-0472">Membrane</keyword>